<protein>
    <submittedName>
        <fullName evidence="1">Uncharacterized protein</fullName>
    </submittedName>
</protein>
<reference evidence="1" key="1">
    <citation type="submission" date="2020-07" db="EMBL/GenBank/DDBJ databases">
        <title>Draft Genome Sequence of a Deep-Sea Yeast, Naganishia (Cryptococcus) liquefaciens strain N6.</title>
        <authorList>
            <person name="Han Y.W."/>
            <person name="Kajitani R."/>
            <person name="Morimoto H."/>
            <person name="Parhat M."/>
            <person name="Tsubouchi H."/>
            <person name="Bakenova O."/>
            <person name="Ogata M."/>
            <person name="Argunhan B."/>
            <person name="Aoki R."/>
            <person name="Kajiwara S."/>
            <person name="Itoh T."/>
            <person name="Iwasaki H."/>
        </authorList>
    </citation>
    <scope>NUCLEOTIDE SEQUENCE</scope>
    <source>
        <strain evidence="1">N6</strain>
    </source>
</reference>
<keyword evidence="2" id="KW-1185">Reference proteome</keyword>
<comment type="caution">
    <text evidence="1">The sequence shown here is derived from an EMBL/GenBank/DDBJ whole genome shotgun (WGS) entry which is preliminary data.</text>
</comment>
<sequence length="177" mass="19876">MRFQMNVWTQGDQVCQKLTLHSLSDSDLQELSKTAAYKELSETPKWSINPTEISFNPFERVQPIDTGLADPATENPSGAGMTDEEAGLYAMLLQLQMLYYSTPEVVLMDHVGDVPEGGYSGPADLKPEVLGILKKRHPRFFFGNVSRKEYEELLDATGEAVETWRSGQSQIEMKEDL</sequence>
<dbReference type="Proteomes" id="UP000620104">
    <property type="component" value="Unassembled WGS sequence"/>
</dbReference>
<evidence type="ECO:0000313" key="2">
    <source>
        <dbReference type="Proteomes" id="UP000620104"/>
    </source>
</evidence>
<name>A0A8H3TXH6_9TREE</name>
<gene>
    <name evidence="1" type="ORF">NliqN6_5118</name>
</gene>
<dbReference type="AlphaFoldDB" id="A0A8H3TXH6"/>
<evidence type="ECO:0000313" key="1">
    <source>
        <dbReference type="EMBL" id="GHJ88716.1"/>
    </source>
</evidence>
<proteinExistence type="predicted"/>
<dbReference type="EMBL" id="BLZA01000030">
    <property type="protein sequence ID" value="GHJ88716.1"/>
    <property type="molecule type" value="Genomic_DNA"/>
</dbReference>
<organism evidence="1 2">
    <name type="scientific">Naganishia liquefaciens</name>
    <dbReference type="NCBI Taxonomy" id="104408"/>
    <lineage>
        <taxon>Eukaryota</taxon>
        <taxon>Fungi</taxon>
        <taxon>Dikarya</taxon>
        <taxon>Basidiomycota</taxon>
        <taxon>Agaricomycotina</taxon>
        <taxon>Tremellomycetes</taxon>
        <taxon>Filobasidiales</taxon>
        <taxon>Filobasidiaceae</taxon>
        <taxon>Naganishia</taxon>
    </lineage>
</organism>
<accession>A0A8H3TXH6</accession>